<reference evidence="2 3" key="1">
    <citation type="submission" date="2020-04" db="EMBL/GenBank/DDBJ databases">
        <authorList>
            <person name="Yoon J."/>
        </authorList>
    </citation>
    <scope>NUCLEOTIDE SEQUENCE [LARGE SCALE GENOMIC DNA]</scope>
    <source>
        <strain evidence="2 3">KMU-115</strain>
    </source>
</reference>
<dbReference type="Proteomes" id="UP000526408">
    <property type="component" value="Unassembled WGS sequence"/>
</dbReference>
<dbReference type="PANTHER" id="PTHR30535">
    <property type="entry name" value="VITAMIN B12-BINDING PROTEIN"/>
    <property type="match status" value="1"/>
</dbReference>
<evidence type="ECO:0000259" key="1">
    <source>
        <dbReference type="PROSITE" id="PS50983"/>
    </source>
</evidence>
<feature type="domain" description="Fe/B12 periplasmic-binding" evidence="1">
    <location>
        <begin position="1"/>
        <end position="246"/>
    </location>
</feature>
<dbReference type="PANTHER" id="PTHR30535:SF34">
    <property type="entry name" value="MOLYBDATE-BINDING PROTEIN MOLA"/>
    <property type="match status" value="1"/>
</dbReference>
<dbReference type="Pfam" id="PF01497">
    <property type="entry name" value="Peripla_BP_2"/>
    <property type="match status" value="1"/>
</dbReference>
<dbReference type="PROSITE" id="PS50983">
    <property type="entry name" value="FE_B12_PBP"/>
    <property type="match status" value="1"/>
</dbReference>
<dbReference type="Gene3D" id="3.40.50.1980">
    <property type="entry name" value="Nitrogenase molybdenum iron protein domain"/>
    <property type="match status" value="2"/>
</dbReference>
<protein>
    <submittedName>
        <fullName evidence="2">ABC transporter substrate-binding protein</fullName>
    </submittedName>
</protein>
<organism evidence="2 3">
    <name type="scientific">Roseicyclus persicicus</name>
    <dbReference type="NCBI Taxonomy" id="2650661"/>
    <lineage>
        <taxon>Bacteria</taxon>
        <taxon>Pseudomonadati</taxon>
        <taxon>Pseudomonadota</taxon>
        <taxon>Alphaproteobacteria</taxon>
        <taxon>Rhodobacterales</taxon>
        <taxon>Roseobacteraceae</taxon>
        <taxon>Roseicyclus</taxon>
    </lineage>
</organism>
<evidence type="ECO:0000313" key="3">
    <source>
        <dbReference type="Proteomes" id="UP000526408"/>
    </source>
</evidence>
<dbReference type="InterPro" id="IPR002491">
    <property type="entry name" value="ABC_transptr_periplasmic_BD"/>
</dbReference>
<proteinExistence type="predicted"/>
<evidence type="ECO:0000313" key="2">
    <source>
        <dbReference type="EMBL" id="NKX45145.1"/>
    </source>
</evidence>
<dbReference type="SUPFAM" id="SSF53807">
    <property type="entry name" value="Helical backbone' metal receptor"/>
    <property type="match status" value="1"/>
</dbReference>
<name>A0A7X6JZG3_9RHOB</name>
<gene>
    <name evidence="2" type="ORF">HCU73_11125</name>
</gene>
<accession>A0A7X6JZG3</accession>
<comment type="caution">
    <text evidence="2">The sequence shown here is derived from an EMBL/GenBank/DDBJ whole genome shotgun (WGS) entry which is preliminary data.</text>
</comment>
<dbReference type="AlphaFoldDB" id="A0A7X6JZG3"/>
<dbReference type="RefSeq" id="WP_168623720.1">
    <property type="nucleotide sequence ID" value="NZ_JAAZQQ010000003.1"/>
</dbReference>
<dbReference type="InterPro" id="IPR050902">
    <property type="entry name" value="ABC_Transporter_SBP"/>
</dbReference>
<keyword evidence="3" id="KW-1185">Reference proteome</keyword>
<dbReference type="EMBL" id="JAAZQQ010000003">
    <property type="protein sequence ID" value="NKX45145.1"/>
    <property type="molecule type" value="Genomic_DNA"/>
</dbReference>
<sequence>MNLCTDQYALMLAAPGQLVSVSHVSADPVSSPMAAATAGLHLNHGGAEQIYLLSPDLVLAHPWSDPTALAMLRRLGLRVVQVPGVDSLPDIPARLAEVGALLGREEAAQTLIRRFETDLAALTAADLGPRAVLYGPNGYTTGEGALAHEVLTRAGFRNVAAEIGRSDTGQIALELLVMAAPDLIVRAETFPGASRAEEILHHPALMALIAAGTGHEDSPDWACGTPRIIAALRDLVDARQAMEAAP</sequence>